<name>A0A0W0WEY3_9GAMM</name>
<dbReference type="Proteomes" id="UP000054908">
    <property type="component" value="Unassembled WGS sequence"/>
</dbReference>
<dbReference type="PANTHER" id="PTHR38102:SF1">
    <property type="entry name" value="PERIPLASMIC CHAPERONE SPY"/>
    <property type="match status" value="1"/>
</dbReference>
<evidence type="ECO:0000256" key="2">
    <source>
        <dbReference type="ARBA" id="ARBA00008441"/>
    </source>
</evidence>
<evidence type="ECO:0000256" key="4">
    <source>
        <dbReference type="ARBA" id="ARBA00022764"/>
    </source>
</evidence>
<dbReference type="Gene3D" id="1.20.120.1490">
    <property type="match status" value="1"/>
</dbReference>
<dbReference type="InterPro" id="IPR012899">
    <property type="entry name" value="LTXXQ"/>
</dbReference>
<dbReference type="Pfam" id="PF07813">
    <property type="entry name" value="LTXXQ"/>
    <property type="match status" value="1"/>
</dbReference>
<keyword evidence="7" id="KW-1185">Reference proteome</keyword>
<evidence type="ECO:0000256" key="1">
    <source>
        <dbReference type="ARBA" id="ARBA00004418"/>
    </source>
</evidence>
<dbReference type="CDD" id="cd09916">
    <property type="entry name" value="CpxP_like"/>
    <property type="match status" value="1"/>
</dbReference>
<organism evidence="6 7">
    <name type="scientific">Legionella maceachernii</name>
    <dbReference type="NCBI Taxonomy" id="466"/>
    <lineage>
        <taxon>Bacteria</taxon>
        <taxon>Pseudomonadati</taxon>
        <taxon>Pseudomonadota</taxon>
        <taxon>Gammaproteobacteria</taxon>
        <taxon>Legionellales</taxon>
        <taxon>Legionellaceae</taxon>
        <taxon>Legionella</taxon>
    </lineage>
</organism>
<feature type="chain" id="PRO_5006915367" evidence="5">
    <location>
        <begin position="23"/>
        <end position="152"/>
    </location>
</feature>
<dbReference type="InterPro" id="IPR052211">
    <property type="entry name" value="Cpx_auxiliary_protein"/>
</dbReference>
<evidence type="ECO:0000256" key="3">
    <source>
        <dbReference type="ARBA" id="ARBA00022729"/>
    </source>
</evidence>
<accession>A0A0W0WEY3</accession>
<evidence type="ECO:0000256" key="5">
    <source>
        <dbReference type="SAM" id="SignalP"/>
    </source>
</evidence>
<comment type="caution">
    <text evidence="6">The sequence shown here is derived from an EMBL/GenBank/DDBJ whole genome shotgun (WGS) entry which is preliminary data.</text>
</comment>
<keyword evidence="3 5" id="KW-0732">Signal</keyword>
<dbReference type="PANTHER" id="PTHR38102">
    <property type="entry name" value="PERIPLASMIC CHAPERONE SPY"/>
    <property type="match status" value="1"/>
</dbReference>
<dbReference type="GO" id="GO:0051082">
    <property type="term" value="F:unfolded protein binding"/>
    <property type="evidence" value="ECO:0007669"/>
    <property type="project" value="TreeGrafter"/>
</dbReference>
<gene>
    <name evidence="6" type="primary">spy</name>
    <name evidence="6" type="ORF">Lmac_0561</name>
</gene>
<proteinExistence type="inferred from homology"/>
<dbReference type="AlphaFoldDB" id="A0A0W0WEY3"/>
<dbReference type="PATRIC" id="fig|466.6.peg.600"/>
<comment type="subcellular location">
    <subcellularLocation>
        <location evidence="1">Periplasm</location>
    </subcellularLocation>
</comment>
<sequence>MNKPILRIIIVAFSLIAGQVFAESQNQQQKPQDQQQTNKSCGCKEAKFKQMINSLHLSSDQQAKINAIKEQAKTTMQANHQQIKALRSQLNQLVESDNMDESKLDSLINQKKELMASMIKTKMMAKHQMYAVLNTQQKAQFQQMMHQMQMED</sequence>
<protein>
    <submittedName>
        <fullName evidence="6">Envelope stress induced periplasmic protein</fullName>
    </submittedName>
</protein>
<evidence type="ECO:0000313" key="6">
    <source>
        <dbReference type="EMBL" id="KTD30566.1"/>
    </source>
</evidence>
<keyword evidence="4" id="KW-0574">Periplasm</keyword>
<dbReference type="EMBL" id="LNYL01000013">
    <property type="protein sequence ID" value="KTD30566.1"/>
    <property type="molecule type" value="Genomic_DNA"/>
</dbReference>
<comment type="similarity">
    <text evidence="2">Belongs to the CpxP/Spy family.</text>
</comment>
<dbReference type="STRING" id="466.Lmac_0561"/>
<dbReference type="GO" id="GO:0030288">
    <property type="term" value="C:outer membrane-bounded periplasmic space"/>
    <property type="evidence" value="ECO:0007669"/>
    <property type="project" value="TreeGrafter"/>
</dbReference>
<reference evidence="6 7" key="1">
    <citation type="submission" date="2015-11" db="EMBL/GenBank/DDBJ databases">
        <title>Genomic analysis of 38 Legionella species identifies large and diverse effector repertoires.</title>
        <authorList>
            <person name="Burstein D."/>
            <person name="Amaro F."/>
            <person name="Zusman T."/>
            <person name="Lifshitz Z."/>
            <person name="Cohen O."/>
            <person name="Gilbert J.A."/>
            <person name="Pupko T."/>
            <person name="Shuman H.A."/>
            <person name="Segal G."/>
        </authorList>
    </citation>
    <scope>NUCLEOTIDE SEQUENCE [LARGE SCALE GENOMIC DNA]</scope>
    <source>
        <strain evidence="6 7">PX-1-G2-E2</strain>
    </source>
</reference>
<evidence type="ECO:0000313" key="7">
    <source>
        <dbReference type="Proteomes" id="UP000054908"/>
    </source>
</evidence>
<feature type="signal peptide" evidence="5">
    <location>
        <begin position="1"/>
        <end position="22"/>
    </location>
</feature>